<comment type="caution">
    <text evidence="2">The sequence shown here is derived from an EMBL/GenBank/DDBJ whole genome shotgun (WGS) entry which is preliminary data.</text>
</comment>
<name>A0A843WVE5_COLES</name>
<accession>A0A843WVE5</accession>
<dbReference type="EMBL" id="NMUH01006475">
    <property type="protein sequence ID" value="MQM15343.1"/>
    <property type="molecule type" value="Genomic_DNA"/>
</dbReference>
<protein>
    <submittedName>
        <fullName evidence="2">Uncharacterized protein</fullName>
    </submittedName>
</protein>
<organism evidence="2 3">
    <name type="scientific">Colocasia esculenta</name>
    <name type="common">Wild taro</name>
    <name type="synonym">Arum esculentum</name>
    <dbReference type="NCBI Taxonomy" id="4460"/>
    <lineage>
        <taxon>Eukaryota</taxon>
        <taxon>Viridiplantae</taxon>
        <taxon>Streptophyta</taxon>
        <taxon>Embryophyta</taxon>
        <taxon>Tracheophyta</taxon>
        <taxon>Spermatophyta</taxon>
        <taxon>Magnoliopsida</taxon>
        <taxon>Liliopsida</taxon>
        <taxon>Araceae</taxon>
        <taxon>Aroideae</taxon>
        <taxon>Colocasieae</taxon>
        <taxon>Colocasia</taxon>
    </lineage>
</organism>
<gene>
    <name evidence="2" type="ORF">Taro_048286</name>
</gene>
<dbReference type="AlphaFoldDB" id="A0A843WVE5"/>
<evidence type="ECO:0000313" key="3">
    <source>
        <dbReference type="Proteomes" id="UP000652761"/>
    </source>
</evidence>
<keyword evidence="3" id="KW-1185">Reference proteome</keyword>
<dbReference type="Proteomes" id="UP000652761">
    <property type="component" value="Unassembled WGS sequence"/>
</dbReference>
<feature type="region of interest" description="Disordered" evidence="1">
    <location>
        <begin position="1"/>
        <end position="22"/>
    </location>
</feature>
<sequence length="122" mass="14018">MMATWSDEDEDMQQEDESEDEEVTCLMARGEENTEVSSSFEDFSIDEWEEAYASLFEKHWFLLIPLTGKGMVQVNITDWCMSTQVKCVSTQVKCVLTHPVFSRTQSDEKRIVVSTQVKCVST</sequence>
<evidence type="ECO:0000256" key="1">
    <source>
        <dbReference type="SAM" id="MobiDB-lite"/>
    </source>
</evidence>
<proteinExistence type="predicted"/>
<evidence type="ECO:0000313" key="2">
    <source>
        <dbReference type="EMBL" id="MQM15343.1"/>
    </source>
</evidence>
<reference evidence="2" key="1">
    <citation type="submission" date="2017-07" db="EMBL/GenBank/DDBJ databases">
        <title>Taro Niue Genome Assembly and Annotation.</title>
        <authorList>
            <person name="Atibalentja N."/>
            <person name="Keating K."/>
            <person name="Fields C.J."/>
        </authorList>
    </citation>
    <scope>NUCLEOTIDE SEQUENCE</scope>
    <source>
        <strain evidence="2">Niue_2</strain>
        <tissue evidence="2">Leaf</tissue>
    </source>
</reference>